<reference evidence="1" key="1">
    <citation type="journal article" date="2021" name="Proc. Natl. Acad. Sci. U.S.A.">
        <title>A Catalog of Tens of Thousands of Viruses from Human Metagenomes Reveals Hidden Associations with Chronic Diseases.</title>
        <authorList>
            <person name="Tisza M.J."/>
            <person name="Buck C.B."/>
        </authorList>
    </citation>
    <scope>NUCLEOTIDE SEQUENCE</scope>
    <source>
        <strain evidence="1">CtRPH1</strain>
    </source>
</reference>
<organism evidence="1">
    <name type="scientific">Myoviridae sp. ctRPH1</name>
    <dbReference type="NCBI Taxonomy" id="2826650"/>
    <lineage>
        <taxon>Viruses</taxon>
        <taxon>Duplodnaviria</taxon>
        <taxon>Heunggongvirae</taxon>
        <taxon>Uroviricota</taxon>
        <taxon>Caudoviricetes</taxon>
    </lineage>
</organism>
<proteinExistence type="predicted"/>
<protein>
    <submittedName>
        <fullName evidence="1">Uncharacterized protein</fullName>
    </submittedName>
</protein>
<evidence type="ECO:0000313" key="1">
    <source>
        <dbReference type="EMBL" id="DAD79280.1"/>
    </source>
</evidence>
<name>A0A8S5MAU1_9CAUD</name>
<sequence length="35" mass="3903">MLATCLGRGVCTLLEHRITKYGTKSPSCIPHIVRF</sequence>
<accession>A0A8S5MAU1</accession>
<dbReference type="EMBL" id="BK014862">
    <property type="protein sequence ID" value="DAD79280.1"/>
    <property type="molecule type" value="Genomic_DNA"/>
</dbReference>